<feature type="domain" description="Terminase large subunit gp17-like C-terminal" evidence="2">
    <location>
        <begin position="357"/>
        <end position="505"/>
    </location>
</feature>
<proteinExistence type="predicted"/>
<accession>A0A7C3WVS1</accession>
<organism evidence="3">
    <name type="scientific">Dictyoglomus turgidum</name>
    <dbReference type="NCBI Taxonomy" id="513050"/>
    <lineage>
        <taxon>Bacteria</taxon>
        <taxon>Pseudomonadati</taxon>
        <taxon>Dictyoglomota</taxon>
        <taxon>Dictyoglomia</taxon>
        <taxon>Dictyoglomales</taxon>
        <taxon>Dictyoglomaceae</taxon>
        <taxon>Dictyoglomus</taxon>
    </lineage>
</organism>
<dbReference type="AlphaFoldDB" id="A0A7C3WVS1"/>
<dbReference type="Gene3D" id="3.30.420.240">
    <property type="match status" value="1"/>
</dbReference>
<protein>
    <recommendedName>
        <fullName evidence="2">Terminase large subunit gp17-like C-terminal domain-containing protein</fullName>
    </recommendedName>
</protein>
<evidence type="ECO:0000256" key="1">
    <source>
        <dbReference type="ARBA" id="ARBA00022612"/>
    </source>
</evidence>
<dbReference type="InterPro" id="IPR027417">
    <property type="entry name" value="P-loop_NTPase"/>
</dbReference>
<keyword evidence="1" id="KW-1188">Viral release from host cell</keyword>
<gene>
    <name evidence="3" type="ORF">ENV35_02805</name>
</gene>
<sequence length="532" mass="60970">MARGIVYWHPERLDKLREMILQNKPITEIARYFGKKPEAIRMIISLHKLKSQKSTRGITSIEHKRKQISQKDIAKRLQMLQNLEVKPEAIEQQFKDEQLLAWVRNYPLFIKEVCNVKLQPYQKKMIELMKSRKRVCFVMGRASGKTFTVALFSIAESIINPNRKIIIIAPTLRQSKILFDTITGFIASSDALYNSVTKTTSGMEFLIRFSNNSEIIALPCGDRGETIRGFRATHLIVEEAAYVPDEVFNAVIPFLATTDGNLILLGTPSGKQGKFWEAFNSPEYAKLHLPSSINKYLPKDWFLRAKNELSSISYETEILANFSQSIGSFFRLETIEKCTQKYDLTSFPESNKTYYCGIDWGRFHDKSAIIIVSKDSDNQVKVENIIEIENKALTLQTERIKKLHEVYNFRKIVAEYSGLGIMPCDKLSDEGLPIEKFHPTLANKEDVFNHLLKQMESGLVIIPNYQRLQFQLRNFKFELTAQGKMKLHHVTEEVGDDLVDALCFAVWATKESGGVAVLDPMRLDPTNIIGLW</sequence>
<comment type="caution">
    <text evidence="3">The sequence shown here is derived from an EMBL/GenBank/DDBJ whole genome shotgun (WGS) entry which is preliminary data.</text>
</comment>
<evidence type="ECO:0000259" key="2">
    <source>
        <dbReference type="Pfam" id="PF17289"/>
    </source>
</evidence>
<dbReference type="Pfam" id="PF03237">
    <property type="entry name" value="Terminase_6N"/>
    <property type="match status" value="1"/>
</dbReference>
<dbReference type="InterPro" id="IPR035421">
    <property type="entry name" value="Terminase_6C"/>
</dbReference>
<name>A0A7C3WVS1_9BACT</name>
<dbReference type="SUPFAM" id="SSF52540">
    <property type="entry name" value="P-loop containing nucleoside triphosphate hydrolases"/>
    <property type="match status" value="1"/>
</dbReference>
<dbReference type="EMBL" id="DTGA01000063">
    <property type="protein sequence ID" value="HGB30792.1"/>
    <property type="molecule type" value="Genomic_DNA"/>
</dbReference>
<reference evidence="3" key="1">
    <citation type="journal article" date="2020" name="mSystems">
        <title>Genome- and Community-Level Interaction Insights into Carbon Utilization and Element Cycling Functions of Hydrothermarchaeota in Hydrothermal Sediment.</title>
        <authorList>
            <person name="Zhou Z."/>
            <person name="Liu Y."/>
            <person name="Xu W."/>
            <person name="Pan J."/>
            <person name="Luo Z.H."/>
            <person name="Li M."/>
        </authorList>
    </citation>
    <scope>NUCLEOTIDE SEQUENCE [LARGE SCALE GENOMIC DNA]</scope>
    <source>
        <strain evidence="3">SpSt-751</strain>
    </source>
</reference>
<evidence type="ECO:0000313" key="3">
    <source>
        <dbReference type="EMBL" id="HGB30792.1"/>
    </source>
</evidence>
<dbReference type="Pfam" id="PF17289">
    <property type="entry name" value="Terminase_6C"/>
    <property type="match status" value="1"/>
</dbReference>
<dbReference type="Gene3D" id="3.40.50.300">
    <property type="entry name" value="P-loop containing nucleotide triphosphate hydrolases"/>
    <property type="match status" value="1"/>
</dbReference>